<dbReference type="InterPro" id="IPR015947">
    <property type="entry name" value="PUA-like_sf"/>
</dbReference>
<dbReference type="EMBL" id="LVVZ01000008">
    <property type="protein sequence ID" value="OKL45033.1"/>
    <property type="molecule type" value="Genomic_DNA"/>
</dbReference>
<dbReference type="Proteomes" id="UP000185783">
    <property type="component" value="Unassembled WGS sequence"/>
</dbReference>
<evidence type="ECO:0000313" key="1">
    <source>
        <dbReference type="EMBL" id="OKL45033.1"/>
    </source>
</evidence>
<protein>
    <recommendedName>
        <fullName evidence="3">ASCH domain-containing protein</fullName>
    </recommendedName>
</protein>
<organism evidence="1 2">
    <name type="scientific">Pseudovibrio exalbescens</name>
    <dbReference type="NCBI Taxonomy" id="197461"/>
    <lineage>
        <taxon>Bacteria</taxon>
        <taxon>Pseudomonadati</taxon>
        <taxon>Pseudomonadota</taxon>
        <taxon>Alphaproteobacteria</taxon>
        <taxon>Hyphomicrobiales</taxon>
        <taxon>Stappiaceae</taxon>
        <taxon>Pseudovibrio</taxon>
    </lineage>
</organism>
<gene>
    <name evidence="1" type="ORF">A3843_05460</name>
</gene>
<name>A0A1U7JJW9_9HYPH</name>
<evidence type="ECO:0000313" key="2">
    <source>
        <dbReference type="Proteomes" id="UP000185783"/>
    </source>
</evidence>
<dbReference type="SUPFAM" id="SSF88697">
    <property type="entry name" value="PUA domain-like"/>
    <property type="match status" value="1"/>
</dbReference>
<comment type="caution">
    <text evidence="1">The sequence shown here is derived from an EMBL/GenBank/DDBJ whole genome shotgun (WGS) entry which is preliminary data.</text>
</comment>
<evidence type="ECO:0008006" key="3">
    <source>
        <dbReference type="Google" id="ProtNLM"/>
    </source>
</evidence>
<reference evidence="1 2" key="1">
    <citation type="submission" date="2016-03" db="EMBL/GenBank/DDBJ databases">
        <title>Genome sequence of Nesiotobacter sp. nov., a moderately halophilic alphaproteobacterium isolated from the Yellow Sea, China.</title>
        <authorList>
            <person name="Zhang G."/>
            <person name="Zhang R."/>
        </authorList>
    </citation>
    <scope>NUCLEOTIDE SEQUENCE [LARGE SCALE GENOMIC DNA]</scope>
    <source>
        <strain evidence="1 2">WB1-6</strain>
    </source>
</reference>
<dbReference type="AlphaFoldDB" id="A0A1U7JJW9"/>
<keyword evidence="2" id="KW-1185">Reference proteome</keyword>
<proteinExistence type="predicted"/>
<accession>A0A1U7JJW9</accession>
<sequence>MPRNMSFALTKQQIINRKKTVTRRFGWAFLKPGTVLNAVEKGMGLKPGEKVKRLCQIRVVSVQTECLKDISQEDCAREGFPEYSPEDFVRMFADHHKRPPESKVNRIEFEYLEDCPYYR</sequence>
<dbReference type="RefSeq" id="WP_028482262.1">
    <property type="nucleotide sequence ID" value="NZ_LVVZ01000008.1"/>
</dbReference>